<dbReference type="EMBL" id="CAJQZP010001616">
    <property type="protein sequence ID" value="CAG5057018.1"/>
    <property type="molecule type" value="Genomic_DNA"/>
</dbReference>
<proteinExistence type="predicted"/>
<dbReference type="AlphaFoldDB" id="A0A8S3Y8P6"/>
<sequence length="120" mass="12504">MQGRPLCLYYFTHPFGVLSPEPPRVTAFVPEDAGAPGGVDVVSVPGGVDVVSVPGGVDVVSVPGGCTLQLGELSACSWFSAMLSRDMWGDVGRTAGGRLLPPLRFARAPPAPGEHELYNL</sequence>
<evidence type="ECO:0000313" key="2">
    <source>
        <dbReference type="Proteomes" id="UP000691718"/>
    </source>
</evidence>
<name>A0A8S3Y8P6_PARAO</name>
<dbReference type="Proteomes" id="UP000691718">
    <property type="component" value="Unassembled WGS sequence"/>
</dbReference>
<evidence type="ECO:0000313" key="1">
    <source>
        <dbReference type="EMBL" id="CAG5057018.1"/>
    </source>
</evidence>
<dbReference type="OrthoDB" id="6932563at2759"/>
<organism evidence="1 2">
    <name type="scientific">Parnassius apollo</name>
    <name type="common">Apollo butterfly</name>
    <name type="synonym">Papilio apollo</name>
    <dbReference type="NCBI Taxonomy" id="110799"/>
    <lineage>
        <taxon>Eukaryota</taxon>
        <taxon>Metazoa</taxon>
        <taxon>Ecdysozoa</taxon>
        <taxon>Arthropoda</taxon>
        <taxon>Hexapoda</taxon>
        <taxon>Insecta</taxon>
        <taxon>Pterygota</taxon>
        <taxon>Neoptera</taxon>
        <taxon>Endopterygota</taxon>
        <taxon>Lepidoptera</taxon>
        <taxon>Glossata</taxon>
        <taxon>Ditrysia</taxon>
        <taxon>Papilionoidea</taxon>
        <taxon>Papilionidae</taxon>
        <taxon>Parnassiinae</taxon>
        <taxon>Parnassini</taxon>
        <taxon>Parnassius</taxon>
        <taxon>Parnassius</taxon>
    </lineage>
</organism>
<reference evidence="1" key="1">
    <citation type="submission" date="2021-04" db="EMBL/GenBank/DDBJ databases">
        <authorList>
            <person name="Tunstrom K."/>
        </authorList>
    </citation>
    <scope>NUCLEOTIDE SEQUENCE</scope>
</reference>
<keyword evidence="2" id="KW-1185">Reference proteome</keyword>
<comment type="caution">
    <text evidence="1">The sequence shown here is derived from an EMBL/GenBank/DDBJ whole genome shotgun (WGS) entry which is preliminary data.</text>
</comment>
<accession>A0A8S3Y8P6</accession>
<gene>
    <name evidence="1" type="ORF">PAPOLLO_LOCUS27011</name>
</gene>
<protein>
    <submittedName>
        <fullName evidence="1">(apollo) hypothetical protein</fullName>
    </submittedName>
</protein>